<dbReference type="SUPFAM" id="SSF103481">
    <property type="entry name" value="Multidrug resistance efflux transporter EmrE"/>
    <property type="match status" value="2"/>
</dbReference>
<keyword evidence="4 6" id="KW-1133">Transmembrane helix</keyword>
<name>A0ABS2Q5K6_9BACL</name>
<keyword evidence="9" id="KW-1185">Reference proteome</keyword>
<sequence length="300" mass="33533">MNRKMAFNKNKMLGPLNTLAFIMPAAFVFMWSSGAIFVKFGLHYADPFIFLFLRLFISSFILWGIVFYLKTPLSYHAKEWGYTLLTGMFMQAGYQIFFFMALAYSISPGILTIILGAQPILTAILTKERKQLLQWIGLILGMTGLILVVSDSLFIKAVSLIGIICAGLSLLGITIGTIMQKRIRMNQPLNMAIQYTGSAVVLFFLVLLFKPSLHWTIMFVISLSWMVLIVSVGATVLLYLMIQKDSLTNVASLFYCVSPVTSLLDFFIFGSTLKWLAVAGMILIIIGLILVNRKRTAASK</sequence>
<feature type="transmembrane region" description="Helical" evidence="6">
    <location>
        <begin position="155"/>
        <end position="179"/>
    </location>
</feature>
<feature type="transmembrane region" description="Helical" evidence="6">
    <location>
        <begin position="106"/>
        <end position="125"/>
    </location>
</feature>
<dbReference type="PANTHER" id="PTHR32322:SF2">
    <property type="entry name" value="EAMA DOMAIN-CONTAINING PROTEIN"/>
    <property type="match status" value="1"/>
</dbReference>
<evidence type="ECO:0000259" key="7">
    <source>
        <dbReference type="Pfam" id="PF00892"/>
    </source>
</evidence>
<evidence type="ECO:0000313" key="9">
    <source>
        <dbReference type="Proteomes" id="UP000808914"/>
    </source>
</evidence>
<keyword evidence="5 6" id="KW-0472">Membrane</keyword>
<evidence type="ECO:0000256" key="6">
    <source>
        <dbReference type="SAM" id="Phobius"/>
    </source>
</evidence>
<dbReference type="Pfam" id="PF00892">
    <property type="entry name" value="EamA"/>
    <property type="match status" value="1"/>
</dbReference>
<dbReference type="InterPro" id="IPR000620">
    <property type="entry name" value="EamA_dom"/>
</dbReference>
<evidence type="ECO:0000256" key="2">
    <source>
        <dbReference type="ARBA" id="ARBA00007362"/>
    </source>
</evidence>
<dbReference type="InterPro" id="IPR037185">
    <property type="entry name" value="EmrE-like"/>
</dbReference>
<dbReference type="Proteomes" id="UP000808914">
    <property type="component" value="Unassembled WGS sequence"/>
</dbReference>
<feature type="transmembrane region" description="Helical" evidence="6">
    <location>
        <begin position="191"/>
        <end position="209"/>
    </location>
</feature>
<feature type="transmembrane region" description="Helical" evidence="6">
    <location>
        <begin position="132"/>
        <end position="149"/>
    </location>
</feature>
<evidence type="ECO:0000256" key="1">
    <source>
        <dbReference type="ARBA" id="ARBA00004127"/>
    </source>
</evidence>
<dbReference type="EMBL" id="JAFBER010000029">
    <property type="protein sequence ID" value="MBM7646777.1"/>
    <property type="molecule type" value="Genomic_DNA"/>
</dbReference>
<feature type="domain" description="EamA" evidence="7">
    <location>
        <begin position="25"/>
        <end position="149"/>
    </location>
</feature>
<dbReference type="RefSeq" id="WP_205004657.1">
    <property type="nucleotide sequence ID" value="NZ_JAFBER010000029.1"/>
</dbReference>
<evidence type="ECO:0000256" key="3">
    <source>
        <dbReference type="ARBA" id="ARBA00022692"/>
    </source>
</evidence>
<dbReference type="PANTHER" id="PTHR32322">
    <property type="entry name" value="INNER MEMBRANE TRANSPORTER"/>
    <property type="match status" value="1"/>
</dbReference>
<dbReference type="InterPro" id="IPR050638">
    <property type="entry name" value="AA-Vitamin_Transporters"/>
</dbReference>
<accession>A0ABS2Q5K6</accession>
<gene>
    <name evidence="8" type="ORF">JOD45_003011</name>
</gene>
<evidence type="ECO:0000256" key="5">
    <source>
        <dbReference type="ARBA" id="ARBA00023136"/>
    </source>
</evidence>
<comment type="subcellular location">
    <subcellularLocation>
        <location evidence="1">Endomembrane system</location>
        <topology evidence="1">Multi-pass membrane protein</topology>
    </subcellularLocation>
</comment>
<comment type="similarity">
    <text evidence="2">Belongs to the EamA transporter family.</text>
</comment>
<feature type="transmembrane region" description="Helical" evidence="6">
    <location>
        <begin position="21"/>
        <end position="42"/>
    </location>
</feature>
<feature type="transmembrane region" description="Helical" evidence="6">
    <location>
        <begin position="215"/>
        <end position="240"/>
    </location>
</feature>
<feature type="transmembrane region" description="Helical" evidence="6">
    <location>
        <begin position="275"/>
        <end position="291"/>
    </location>
</feature>
<feature type="transmembrane region" description="Helical" evidence="6">
    <location>
        <begin position="48"/>
        <end position="69"/>
    </location>
</feature>
<evidence type="ECO:0000313" key="8">
    <source>
        <dbReference type="EMBL" id="MBM7646777.1"/>
    </source>
</evidence>
<comment type="caution">
    <text evidence="8">The sequence shown here is derived from an EMBL/GenBank/DDBJ whole genome shotgun (WGS) entry which is preliminary data.</text>
</comment>
<organism evidence="8 9">
    <name type="scientific">Scopulibacillus daqui</name>
    <dbReference type="NCBI Taxonomy" id="1469162"/>
    <lineage>
        <taxon>Bacteria</taxon>
        <taxon>Bacillati</taxon>
        <taxon>Bacillota</taxon>
        <taxon>Bacilli</taxon>
        <taxon>Bacillales</taxon>
        <taxon>Sporolactobacillaceae</taxon>
        <taxon>Scopulibacillus</taxon>
    </lineage>
</organism>
<feature type="transmembrane region" description="Helical" evidence="6">
    <location>
        <begin position="81"/>
        <end position="100"/>
    </location>
</feature>
<reference evidence="8 9" key="1">
    <citation type="submission" date="2021-01" db="EMBL/GenBank/DDBJ databases">
        <title>Genomic Encyclopedia of Type Strains, Phase IV (KMG-IV): sequencing the most valuable type-strain genomes for metagenomic binning, comparative biology and taxonomic classification.</title>
        <authorList>
            <person name="Goeker M."/>
        </authorList>
    </citation>
    <scope>NUCLEOTIDE SEQUENCE [LARGE SCALE GENOMIC DNA]</scope>
    <source>
        <strain evidence="8 9">DSM 28236</strain>
    </source>
</reference>
<proteinExistence type="inferred from homology"/>
<feature type="transmembrane region" description="Helical" evidence="6">
    <location>
        <begin position="252"/>
        <end position="269"/>
    </location>
</feature>
<keyword evidence="3 6" id="KW-0812">Transmembrane</keyword>
<protein>
    <submittedName>
        <fullName evidence="8">Drug/metabolite transporter (DMT)-like permease</fullName>
    </submittedName>
</protein>
<evidence type="ECO:0000256" key="4">
    <source>
        <dbReference type="ARBA" id="ARBA00022989"/>
    </source>
</evidence>